<evidence type="ECO:0000313" key="2">
    <source>
        <dbReference type="EMBL" id="ACO04585.1"/>
    </source>
</evidence>
<dbReference type="PANTHER" id="PTHR39085">
    <property type="entry name" value="SLL0924 PROTEIN"/>
    <property type="match status" value="1"/>
</dbReference>
<dbReference type="HOGENOM" id="CLU_111923_1_0_0"/>
<dbReference type="PANTHER" id="PTHR39085:SF1">
    <property type="entry name" value="SLL0924 PROTEIN"/>
    <property type="match status" value="1"/>
</dbReference>
<keyword evidence="3" id="KW-1185">Reference proteome</keyword>
<dbReference type="OrthoDB" id="69351at2"/>
<dbReference type="eggNOG" id="COG2389">
    <property type="taxonomic scope" value="Bacteria"/>
</dbReference>
<name>C0QT82_PERMH</name>
<dbReference type="STRING" id="123214.PERMA_0099"/>
<dbReference type="RefSeq" id="WP_012676822.1">
    <property type="nucleotide sequence ID" value="NC_012440.1"/>
</dbReference>
<keyword evidence="1" id="KW-0812">Transmembrane</keyword>
<dbReference type="AlphaFoldDB" id="C0QT82"/>
<dbReference type="InterPro" id="IPR019250">
    <property type="entry name" value="DUF2227_metal-bd"/>
</dbReference>
<evidence type="ECO:0008006" key="4">
    <source>
        <dbReference type="Google" id="ProtNLM"/>
    </source>
</evidence>
<dbReference type="KEGG" id="pmx:PERMA_0099"/>
<evidence type="ECO:0000313" key="3">
    <source>
        <dbReference type="Proteomes" id="UP000001366"/>
    </source>
</evidence>
<dbReference type="Proteomes" id="UP000001366">
    <property type="component" value="Chromosome"/>
</dbReference>
<reference evidence="2 3" key="1">
    <citation type="journal article" date="2009" name="J. Bacteriol.">
        <title>Complete and draft genome sequences of six members of the Aquificales.</title>
        <authorList>
            <person name="Reysenbach A.L."/>
            <person name="Hamamura N."/>
            <person name="Podar M."/>
            <person name="Griffiths E."/>
            <person name="Ferreira S."/>
            <person name="Hochstein R."/>
            <person name="Heidelberg J."/>
            <person name="Johnson J."/>
            <person name="Mead D."/>
            <person name="Pohorille A."/>
            <person name="Sarmiento M."/>
            <person name="Schweighofer K."/>
            <person name="Seshadri R."/>
            <person name="Voytek M.A."/>
        </authorList>
    </citation>
    <scope>NUCLEOTIDE SEQUENCE [LARGE SCALE GENOMIC DNA]</scope>
    <source>
        <strain evidence="3">DSM 14350 / EX-H1</strain>
    </source>
</reference>
<dbReference type="EMBL" id="CP001230">
    <property type="protein sequence ID" value="ACO04585.1"/>
    <property type="molecule type" value="Genomic_DNA"/>
</dbReference>
<organism evidence="2 3">
    <name type="scientific">Persephonella marina (strain DSM 14350 / EX-H1)</name>
    <dbReference type="NCBI Taxonomy" id="123214"/>
    <lineage>
        <taxon>Bacteria</taxon>
        <taxon>Pseudomonadati</taxon>
        <taxon>Aquificota</taxon>
        <taxon>Aquificia</taxon>
        <taxon>Aquificales</taxon>
        <taxon>Hydrogenothermaceae</taxon>
        <taxon>Persephonella</taxon>
    </lineage>
</organism>
<keyword evidence="1" id="KW-1133">Transmembrane helix</keyword>
<sequence>MASGRTHEIINLLFLPGAVYYLNPVSFEGFISGYIIGTFFLSPDNDIYHSKPNRRWGFLRFVWYPYTKIFSHRGISHIPVIGTATKIVYLSLVSLILIYIFIFSLKYAFPDLDIQILDRFRDVDIYSFLSGSFVFSFIFGIFLAEMVHIFTDFVYSTLKRFKIIGRS</sequence>
<protein>
    <recommendedName>
        <fullName evidence="4">Metal-binding protein</fullName>
    </recommendedName>
</protein>
<accession>C0QT82</accession>
<feature type="transmembrane region" description="Helical" evidence="1">
    <location>
        <begin position="125"/>
        <end position="150"/>
    </location>
</feature>
<dbReference type="Pfam" id="PF09988">
    <property type="entry name" value="DUF2227"/>
    <property type="match status" value="1"/>
</dbReference>
<feature type="transmembrane region" description="Helical" evidence="1">
    <location>
        <begin position="20"/>
        <end position="41"/>
    </location>
</feature>
<evidence type="ECO:0000256" key="1">
    <source>
        <dbReference type="SAM" id="Phobius"/>
    </source>
</evidence>
<dbReference type="PaxDb" id="123214-PERMA_0099"/>
<feature type="transmembrane region" description="Helical" evidence="1">
    <location>
        <begin position="87"/>
        <end position="105"/>
    </location>
</feature>
<proteinExistence type="predicted"/>
<keyword evidence="1" id="KW-0472">Membrane</keyword>
<gene>
    <name evidence="2" type="ordered locus">PERMA_0099</name>
</gene>